<reference evidence="2 4" key="1">
    <citation type="submission" date="2018-08" db="EMBL/GenBank/DDBJ databases">
        <title>Proposal of Muricauda 72 sp.nov. and Muricauda NH166 sp.nov., isolated from seawater.</title>
        <authorList>
            <person name="Cheng H."/>
            <person name="Wu Y.-H."/>
            <person name="Guo L.-L."/>
            <person name="Xu X.-W."/>
        </authorList>
    </citation>
    <scope>NUCLEOTIDE SEQUENCE [LARGE SCALE GENOMIC DNA]</scope>
    <source>
        <strain evidence="2 4">72</strain>
    </source>
</reference>
<reference evidence="3 5" key="2">
    <citation type="submission" date="2019-07" db="EMBL/GenBank/DDBJ databases">
        <title>Draft genome of two Muricauda strains isolated from deep sea.</title>
        <authorList>
            <person name="Sun C."/>
        </authorList>
    </citation>
    <scope>NUCLEOTIDE SEQUENCE [LARGE SCALE GENOMIC DNA]</scope>
    <source>
        <strain evidence="3 5">72</strain>
    </source>
</reference>
<organism evidence="2 4">
    <name type="scientific">Flagellimonas pelagia</name>
    <dbReference type="NCBI Taxonomy" id="2306998"/>
    <lineage>
        <taxon>Bacteria</taxon>
        <taxon>Pseudomonadati</taxon>
        <taxon>Bacteroidota</taxon>
        <taxon>Flavobacteriia</taxon>
        <taxon>Flavobacteriales</taxon>
        <taxon>Flavobacteriaceae</taxon>
        <taxon>Flagellimonas</taxon>
    </lineage>
</organism>
<dbReference type="Pfam" id="PF00550">
    <property type="entry name" value="PP-binding"/>
    <property type="match status" value="1"/>
</dbReference>
<name>A0A3A1NK79_9FLAO</name>
<evidence type="ECO:0000259" key="1">
    <source>
        <dbReference type="Pfam" id="PF00550"/>
    </source>
</evidence>
<accession>A0A3A1NK79</accession>
<dbReference type="InterPro" id="IPR009081">
    <property type="entry name" value="PP-bd_ACP"/>
</dbReference>
<dbReference type="EMBL" id="QXFI01000013">
    <property type="protein sequence ID" value="RIV46063.1"/>
    <property type="molecule type" value="Genomic_DNA"/>
</dbReference>
<dbReference type="InterPro" id="IPR036736">
    <property type="entry name" value="ACP-like_sf"/>
</dbReference>
<evidence type="ECO:0000313" key="2">
    <source>
        <dbReference type="EMBL" id="RIV46063.1"/>
    </source>
</evidence>
<dbReference type="RefSeq" id="WP_119646568.1">
    <property type="nucleotide sequence ID" value="NZ_QXFI01000013.1"/>
</dbReference>
<dbReference type="Proteomes" id="UP000321621">
    <property type="component" value="Unassembled WGS sequence"/>
</dbReference>
<dbReference type="OrthoDB" id="5326335at2"/>
<gene>
    <name evidence="2" type="ORF">D2V05_05720</name>
    <name evidence="3" type="ORF">FQ017_05675</name>
</gene>
<dbReference type="SUPFAM" id="SSF47336">
    <property type="entry name" value="ACP-like"/>
    <property type="match status" value="1"/>
</dbReference>
<feature type="domain" description="Carrier" evidence="1">
    <location>
        <begin position="8"/>
        <end position="67"/>
    </location>
</feature>
<dbReference type="EMBL" id="VNWK01000013">
    <property type="protein sequence ID" value="TXJ98833.1"/>
    <property type="molecule type" value="Genomic_DNA"/>
</dbReference>
<comment type="caution">
    <text evidence="2">The sequence shown here is derived from an EMBL/GenBank/DDBJ whole genome shotgun (WGS) entry which is preliminary data.</text>
</comment>
<dbReference type="Proteomes" id="UP000266691">
    <property type="component" value="Unassembled WGS sequence"/>
</dbReference>
<keyword evidence="5" id="KW-1185">Reference proteome</keyword>
<protein>
    <submittedName>
        <fullName evidence="2">Acyl carrier protein</fullName>
    </submittedName>
</protein>
<evidence type="ECO:0000313" key="4">
    <source>
        <dbReference type="Proteomes" id="UP000266691"/>
    </source>
</evidence>
<evidence type="ECO:0000313" key="5">
    <source>
        <dbReference type="Proteomes" id="UP000321621"/>
    </source>
</evidence>
<dbReference type="AlphaFoldDB" id="A0A3A1NK79"/>
<sequence>MEQKNIELLIEAFSNALEIPKSSVDDNLKYQGIPQWDSITHMILISEIENTFQIEIDSDEVLELNSFSKSKEILGKYNL</sequence>
<dbReference type="Gene3D" id="1.10.1200.10">
    <property type="entry name" value="ACP-like"/>
    <property type="match status" value="1"/>
</dbReference>
<evidence type="ECO:0000313" key="3">
    <source>
        <dbReference type="EMBL" id="TXJ98833.1"/>
    </source>
</evidence>
<proteinExistence type="predicted"/>